<sequence>MRQKRKFSSANFTDGESSGIPTLFSVSEQGQKLLDEVKRSGSRARFVIDFDGNNLHAHLEATPKIQQLAVDLKLQFRSELITDGYNIRVVDFSRIHGVEAADLDKLAEALELKNGASVLDLMCGYGEVSAHVLGYAKRSDISIDLSMCDLHKTQLDRIPQNIKSQVSNVTIGDARDLPYPDAQFDAIAIKMGIHEVPQIDQPLIFQQVFRVLKPGGRFVIWGVMSNSGPEQDAFTEQIQKKNELPGYESLIVDRYFTRGEQMLWLFKEAGFINIEDIFQAHFHESTLARLDSELGGDRHKLEELNAFVRRCTPDSIRKEVDFKDEGDSISMKIPNRIFRGFKPE</sequence>
<evidence type="ECO:0000313" key="3">
    <source>
        <dbReference type="Proteomes" id="UP001569428"/>
    </source>
</evidence>
<dbReference type="GO" id="GO:0008168">
    <property type="term" value="F:methyltransferase activity"/>
    <property type="evidence" value="ECO:0007669"/>
    <property type="project" value="UniProtKB-KW"/>
</dbReference>
<comment type="caution">
    <text evidence="2">The sequence shown here is derived from an EMBL/GenBank/DDBJ whole genome shotgun (WGS) entry which is preliminary data.</text>
</comment>
<name>A0ABV4P662_9GAMM</name>
<organism evidence="2 3">
    <name type="scientific">Microbulbifer epialgicus</name>
    <dbReference type="NCBI Taxonomy" id="393907"/>
    <lineage>
        <taxon>Bacteria</taxon>
        <taxon>Pseudomonadati</taxon>
        <taxon>Pseudomonadota</taxon>
        <taxon>Gammaproteobacteria</taxon>
        <taxon>Cellvibrionales</taxon>
        <taxon>Microbulbiferaceae</taxon>
        <taxon>Microbulbifer</taxon>
    </lineage>
</organism>
<evidence type="ECO:0000259" key="1">
    <source>
        <dbReference type="Pfam" id="PF13649"/>
    </source>
</evidence>
<dbReference type="PANTHER" id="PTHR43591:SF24">
    <property type="entry name" value="2-METHOXY-6-POLYPRENYL-1,4-BENZOQUINOL METHYLASE, MITOCHONDRIAL"/>
    <property type="match status" value="1"/>
</dbReference>
<dbReference type="PANTHER" id="PTHR43591">
    <property type="entry name" value="METHYLTRANSFERASE"/>
    <property type="match status" value="1"/>
</dbReference>
<dbReference type="Pfam" id="PF13649">
    <property type="entry name" value="Methyltransf_25"/>
    <property type="match status" value="1"/>
</dbReference>
<reference evidence="2 3" key="1">
    <citation type="submission" date="2024-08" db="EMBL/GenBank/DDBJ databases">
        <authorList>
            <person name="Ishaq N."/>
        </authorList>
    </citation>
    <scope>NUCLEOTIDE SEQUENCE [LARGE SCALE GENOMIC DNA]</scope>
    <source>
        <strain evidence="2 3">DSM 18651</strain>
    </source>
</reference>
<keyword evidence="3" id="KW-1185">Reference proteome</keyword>
<keyword evidence="2" id="KW-0808">Transferase</keyword>
<dbReference type="EC" id="2.1.1.-" evidence="2"/>
<feature type="domain" description="Methyltransferase" evidence="1">
    <location>
        <begin position="118"/>
        <end position="216"/>
    </location>
</feature>
<dbReference type="RefSeq" id="WP_371841692.1">
    <property type="nucleotide sequence ID" value="NZ_JBGMEK010000154.1"/>
</dbReference>
<evidence type="ECO:0000313" key="2">
    <source>
        <dbReference type="EMBL" id="MFA0813860.1"/>
    </source>
</evidence>
<proteinExistence type="predicted"/>
<dbReference type="Gene3D" id="3.40.50.150">
    <property type="entry name" value="Vaccinia Virus protein VP39"/>
    <property type="match status" value="1"/>
</dbReference>
<dbReference type="InterPro" id="IPR041698">
    <property type="entry name" value="Methyltransf_25"/>
</dbReference>
<dbReference type="EMBL" id="JBGMEK010000154">
    <property type="protein sequence ID" value="MFA0813860.1"/>
    <property type="molecule type" value="Genomic_DNA"/>
</dbReference>
<keyword evidence="2" id="KW-0489">Methyltransferase</keyword>
<accession>A0ABV4P662</accession>
<dbReference type="InterPro" id="IPR029063">
    <property type="entry name" value="SAM-dependent_MTases_sf"/>
</dbReference>
<gene>
    <name evidence="2" type="ORF">ACCI49_23605</name>
</gene>
<dbReference type="GO" id="GO:0032259">
    <property type="term" value="P:methylation"/>
    <property type="evidence" value="ECO:0007669"/>
    <property type="project" value="UniProtKB-KW"/>
</dbReference>
<dbReference type="SUPFAM" id="SSF53335">
    <property type="entry name" value="S-adenosyl-L-methionine-dependent methyltransferases"/>
    <property type="match status" value="1"/>
</dbReference>
<dbReference type="CDD" id="cd02440">
    <property type="entry name" value="AdoMet_MTases"/>
    <property type="match status" value="1"/>
</dbReference>
<dbReference type="Proteomes" id="UP001569428">
    <property type="component" value="Unassembled WGS sequence"/>
</dbReference>
<protein>
    <submittedName>
        <fullName evidence="2">Class I SAM-dependent methyltransferase</fullName>
        <ecNumber evidence="2">2.1.1.-</ecNumber>
    </submittedName>
</protein>